<reference evidence="3" key="1">
    <citation type="submission" date="2020-05" db="EMBL/GenBank/DDBJ databases">
        <authorList>
            <person name="Chiriac C."/>
            <person name="Salcher M."/>
            <person name="Ghai R."/>
            <person name="Kavagutti S V."/>
        </authorList>
    </citation>
    <scope>NUCLEOTIDE SEQUENCE</scope>
</reference>
<dbReference type="SMART" id="SM00060">
    <property type="entry name" value="FN3"/>
    <property type="match status" value="4"/>
</dbReference>
<dbReference type="InterPro" id="IPR000033">
    <property type="entry name" value="LDLR_classB_rpt"/>
</dbReference>
<protein>
    <submittedName>
        <fullName evidence="3">Unannotated protein</fullName>
    </submittedName>
</protein>
<feature type="domain" description="Fibronectin type-III" evidence="2">
    <location>
        <begin position="376"/>
        <end position="477"/>
    </location>
</feature>
<dbReference type="Pfam" id="PF25021">
    <property type="entry name" value="TEN_NHL"/>
    <property type="match status" value="1"/>
</dbReference>
<name>A0A6J5YGI9_9ZZZZ</name>
<dbReference type="InterPro" id="IPR003961">
    <property type="entry name" value="FN3_dom"/>
</dbReference>
<dbReference type="Pfam" id="PF01436">
    <property type="entry name" value="NHL"/>
    <property type="match status" value="2"/>
</dbReference>
<evidence type="ECO:0000259" key="2">
    <source>
        <dbReference type="PROSITE" id="PS50853"/>
    </source>
</evidence>
<dbReference type="SUPFAM" id="SSF101898">
    <property type="entry name" value="NHL repeat"/>
    <property type="match status" value="1"/>
</dbReference>
<dbReference type="SUPFAM" id="SSF63829">
    <property type="entry name" value="Calcium-dependent phosphotriesterase"/>
    <property type="match status" value="1"/>
</dbReference>
<dbReference type="Gene3D" id="2.40.10.500">
    <property type="match status" value="1"/>
</dbReference>
<proteinExistence type="predicted"/>
<dbReference type="Gene3D" id="2.60.40.10">
    <property type="entry name" value="Immunoglobulins"/>
    <property type="match status" value="3"/>
</dbReference>
<dbReference type="InterPro" id="IPR011042">
    <property type="entry name" value="6-blade_b-propeller_TolB-like"/>
</dbReference>
<evidence type="ECO:0000313" key="3">
    <source>
        <dbReference type="EMBL" id="CAB4322698.1"/>
    </source>
</evidence>
<dbReference type="PROSITE" id="PS50853">
    <property type="entry name" value="FN3"/>
    <property type="match status" value="3"/>
</dbReference>
<dbReference type="EMBL" id="CAEMXZ010000012">
    <property type="protein sequence ID" value="CAB4322698.1"/>
    <property type="molecule type" value="Genomic_DNA"/>
</dbReference>
<organism evidence="3">
    <name type="scientific">freshwater metagenome</name>
    <dbReference type="NCBI Taxonomy" id="449393"/>
    <lineage>
        <taxon>unclassified sequences</taxon>
        <taxon>metagenomes</taxon>
        <taxon>ecological metagenomes</taxon>
    </lineage>
</organism>
<feature type="domain" description="Fibronectin type-III" evidence="2">
    <location>
        <begin position="917"/>
        <end position="1005"/>
    </location>
</feature>
<feature type="domain" description="Fibronectin type-III" evidence="2">
    <location>
        <begin position="824"/>
        <end position="916"/>
    </location>
</feature>
<dbReference type="InterPro" id="IPR056822">
    <property type="entry name" value="TEN_NHL"/>
</dbReference>
<keyword evidence="1" id="KW-0677">Repeat</keyword>
<dbReference type="InterPro" id="IPR001258">
    <property type="entry name" value="NHL_repeat"/>
</dbReference>
<sequence length="1101" mass="108893">MGTIRRTTVGSRVGGIVVVASVMLASLALTPAASATAAVRYPLSIFAGTGASGAPTAGATTSSKLNGPSGVAVDSNGNIYIADSSSNLVEKVTPDGTLSVFAGNGLTGAPTPGDATSSAVYGPVAVAVDSDDNVYIATPDANRVLKVTPSGTLSVFAGNGSAPITPGAATSSGLSYPAGLAVDSLGNVYIADRGHRVVVKVTSDGTLSVFAGTGESGSPAAGPATSSMLRKPLGLAVDSGDNVFIVDSDSDVVLKVTSGGTLSVFAGTGLSSVLTPGPATSSSLYAPKAVAADSDGNVYIASGDYLVEKVTADGTLSVFAGTGVWGTATAGAATSSRLKNIAGVAVDSSGNLYLADSGNNQVLKVSIGSTVDTPGAPTSPVATATSYSNWGGSAAVSFSAPDSNGGSPVINYRVTATNVTDASRGGQTGTGTTSPIYVSGLVAGDTYTFTVAATNGDASYYGAESIASNSIVAAAPGRGDGKLLLVAGIPGVNTSSALGAPLATSLGQPTTVAISPNGDIYYATAYVGAQTSGVFKLTPAGVLSRFAGNGDFACPTGAGSALSSPVTNYGEGTRMAFDSNGNLYVPIAMYNCSMVVKITPSGDLSIFAGTGSGGAATEGLATSSKLNQPSAVAVDSADNVYIADTGNRRIEKVTPAGQLSFFAGTGSYGAPSPGAATSSNFQSLSGITVDPDDNVYVANDSRVLKISQSGVLSFFAGTGTSGPANEGAATSSNLTRPVGLVTDVNGNLYIDDMGDKRVKMVTPSGQLSFFAGNGSSGVPTPGASAISTPISSSYSLAAASNGDIYMTSRDNGVILMVSAAAPSAPSAPTSLVVTPRNGSVRVAFTRGSAGNAKITKYQYKLDDGEWIDAVGTSSPLTVTGLSNGTTYSVKLRAVNTVGAGAASEASGSFTPRTTPSAPTAVVATPGDGSVSIAFTPGANGGAAISKYQYRIGGGSWIDAGATSPITVTGLSNYTTYAIQVRAVNVAGGSAPSVSVTARPKVTSPTIAVAYSSGRNGVQVGLIAARPAGSTLVGFTVRAYAKGTTTVVSSCQIMPSSRSCYIGLLASGTEYDIRAQAMLTLRGSGVVRATFESQAWRVRVNS</sequence>
<dbReference type="InterPro" id="IPR050952">
    <property type="entry name" value="TRIM-NHL_E3_ligases"/>
</dbReference>
<dbReference type="SMART" id="SM00135">
    <property type="entry name" value="LY"/>
    <property type="match status" value="3"/>
</dbReference>
<dbReference type="InterPro" id="IPR036116">
    <property type="entry name" value="FN3_sf"/>
</dbReference>
<dbReference type="GO" id="GO:0008270">
    <property type="term" value="F:zinc ion binding"/>
    <property type="evidence" value="ECO:0007669"/>
    <property type="project" value="UniProtKB-KW"/>
</dbReference>
<dbReference type="PANTHER" id="PTHR24104">
    <property type="entry name" value="E3 UBIQUITIN-PROTEIN LIGASE NHLRC1-RELATED"/>
    <property type="match status" value="1"/>
</dbReference>
<dbReference type="Pfam" id="PF00041">
    <property type="entry name" value="fn3"/>
    <property type="match status" value="3"/>
</dbReference>
<dbReference type="SUPFAM" id="SSF49265">
    <property type="entry name" value="Fibronectin type III"/>
    <property type="match status" value="2"/>
</dbReference>
<evidence type="ECO:0000256" key="1">
    <source>
        <dbReference type="ARBA" id="ARBA00022737"/>
    </source>
</evidence>
<dbReference type="PROSITE" id="PS51125">
    <property type="entry name" value="NHL"/>
    <property type="match status" value="2"/>
</dbReference>
<dbReference type="AlphaFoldDB" id="A0A6J5YGI9"/>
<dbReference type="Gene3D" id="2.120.10.30">
    <property type="entry name" value="TolB, C-terminal domain"/>
    <property type="match status" value="4"/>
</dbReference>
<dbReference type="PANTHER" id="PTHR24104:SF25">
    <property type="entry name" value="PROTEIN LIN-41"/>
    <property type="match status" value="1"/>
</dbReference>
<dbReference type="CDD" id="cd00063">
    <property type="entry name" value="FN3"/>
    <property type="match status" value="3"/>
</dbReference>
<gene>
    <name evidence="3" type="ORF">UFOPK1392_00434</name>
</gene>
<accession>A0A6J5YGI9</accession>
<dbReference type="InterPro" id="IPR013783">
    <property type="entry name" value="Ig-like_fold"/>
</dbReference>